<sequence length="170" mass="19826">MNRKKYCIATVIFIVASTMSLFTISIRKHSYNASHSFDMNSIHMDIENRNIQLSMQVTKSIMCIFFNTECDLCAKEILYIKDNLDIFSRKYNLVLISFEDRHKLINYKNEIISKDKTSSLIFISDSNFELIEKYNVSVFPTILVFSKNGIEESRCTGINIDFLKQLKSNM</sequence>
<dbReference type="InterPro" id="IPR036249">
    <property type="entry name" value="Thioredoxin-like_sf"/>
</dbReference>
<organism evidence="2 3">
    <name type="scientific">Bacteroides uniformis</name>
    <dbReference type="NCBI Taxonomy" id="820"/>
    <lineage>
        <taxon>Bacteria</taxon>
        <taxon>Pseudomonadati</taxon>
        <taxon>Bacteroidota</taxon>
        <taxon>Bacteroidia</taxon>
        <taxon>Bacteroidales</taxon>
        <taxon>Bacteroidaceae</taxon>
        <taxon>Bacteroides</taxon>
    </lineage>
</organism>
<dbReference type="AlphaFoldDB" id="A0A174LJU5"/>
<evidence type="ECO:0000313" key="2">
    <source>
        <dbReference type="EMBL" id="CUP22857.1"/>
    </source>
</evidence>
<dbReference type="OrthoDB" id="662072at2"/>
<name>A0A174LJU5_BACUN</name>
<dbReference type="Gene3D" id="3.40.30.10">
    <property type="entry name" value="Glutaredoxin"/>
    <property type="match status" value="1"/>
</dbReference>
<proteinExistence type="predicted"/>
<gene>
    <name evidence="2" type="ORF">ERS852462_03011</name>
</gene>
<keyword evidence="1" id="KW-0472">Membrane</keyword>
<evidence type="ECO:0000313" key="3">
    <source>
        <dbReference type="Proteomes" id="UP000095614"/>
    </source>
</evidence>
<keyword evidence="1" id="KW-0812">Transmembrane</keyword>
<keyword evidence="1" id="KW-1133">Transmembrane helix</keyword>
<dbReference type="SUPFAM" id="SSF52833">
    <property type="entry name" value="Thioredoxin-like"/>
    <property type="match status" value="1"/>
</dbReference>
<dbReference type="RefSeq" id="WP_004319404.1">
    <property type="nucleotide sequence ID" value="NZ_CZAF01000008.1"/>
</dbReference>
<evidence type="ECO:0000256" key="1">
    <source>
        <dbReference type="SAM" id="Phobius"/>
    </source>
</evidence>
<dbReference type="Proteomes" id="UP000095614">
    <property type="component" value="Unassembled WGS sequence"/>
</dbReference>
<protein>
    <submittedName>
        <fullName evidence="2">Thiol-disulfide oxidoreductase</fullName>
    </submittedName>
</protein>
<feature type="transmembrane region" description="Helical" evidence="1">
    <location>
        <begin position="7"/>
        <end position="26"/>
    </location>
</feature>
<reference evidence="2 3" key="1">
    <citation type="submission" date="2015-09" db="EMBL/GenBank/DDBJ databases">
        <authorList>
            <consortium name="Pathogen Informatics"/>
        </authorList>
    </citation>
    <scope>NUCLEOTIDE SEQUENCE [LARGE SCALE GENOMIC DNA]</scope>
    <source>
        <strain evidence="2 3">2789STDY5834847</strain>
    </source>
</reference>
<accession>A0A174LJU5</accession>
<dbReference type="EMBL" id="CZAF01000008">
    <property type="protein sequence ID" value="CUP22857.1"/>
    <property type="molecule type" value="Genomic_DNA"/>
</dbReference>